<dbReference type="Gene3D" id="2.40.50.140">
    <property type="entry name" value="Nucleic acid-binding proteins"/>
    <property type="match status" value="1"/>
</dbReference>
<dbReference type="GO" id="GO:0045905">
    <property type="term" value="P:positive regulation of translational termination"/>
    <property type="evidence" value="ECO:0007669"/>
    <property type="project" value="InterPro"/>
</dbReference>
<dbReference type="OrthoDB" id="9975114at2759"/>
<gene>
    <name evidence="2" type="ORF">IFM89_000868</name>
</gene>
<sequence length="66" mass="7155">MYILVLQVPHVNRTDCQLIGISEDGFVSPLTENGNTEDNLRLPTEEPLLTQVCGLLALVLGSSCDV</sequence>
<dbReference type="SUPFAM" id="SSF50249">
    <property type="entry name" value="Nucleic acid-binding proteins"/>
    <property type="match status" value="1"/>
</dbReference>
<dbReference type="PANTHER" id="PTHR11673">
    <property type="entry name" value="TRANSLATION INITIATION FACTOR 5A FAMILY MEMBER"/>
    <property type="match status" value="1"/>
</dbReference>
<dbReference type="GO" id="GO:0045901">
    <property type="term" value="P:positive regulation of translational elongation"/>
    <property type="evidence" value="ECO:0007669"/>
    <property type="project" value="InterPro"/>
</dbReference>
<dbReference type="Proteomes" id="UP000631114">
    <property type="component" value="Unassembled WGS sequence"/>
</dbReference>
<dbReference type="InterPro" id="IPR001884">
    <property type="entry name" value="IF5A-like"/>
</dbReference>
<evidence type="ECO:0000313" key="2">
    <source>
        <dbReference type="EMBL" id="KAF9618233.1"/>
    </source>
</evidence>
<dbReference type="GO" id="GO:0003723">
    <property type="term" value="F:RNA binding"/>
    <property type="evidence" value="ECO:0007669"/>
    <property type="project" value="InterPro"/>
</dbReference>
<evidence type="ECO:0000259" key="1">
    <source>
        <dbReference type="Pfam" id="PF01287"/>
    </source>
</evidence>
<keyword evidence="3" id="KW-1185">Reference proteome</keyword>
<dbReference type="Pfam" id="PF01287">
    <property type="entry name" value="eIF-5a"/>
    <property type="match status" value="1"/>
</dbReference>
<dbReference type="AlphaFoldDB" id="A0A835M3F7"/>
<organism evidence="2 3">
    <name type="scientific">Coptis chinensis</name>
    <dbReference type="NCBI Taxonomy" id="261450"/>
    <lineage>
        <taxon>Eukaryota</taxon>
        <taxon>Viridiplantae</taxon>
        <taxon>Streptophyta</taxon>
        <taxon>Embryophyta</taxon>
        <taxon>Tracheophyta</taxon>
        <taxon>Spermatophyta</taxon>
        <taxon>Magnoliopsida</taxon>
        <taxon>Ranunculales</taxon>
        <taxon>Ranunculaceae</taxon>
        <taxon>Coptidoideae</taxon>
        <taxon>Coptis</taxon>
    </lineage>
</organism>
<dbReference type="InterPro" id="IPR020189">
    <property type="entry name" value="IF5A_C"/>
</dbReference>
<reference evidence="2 3" key="1">
    <citation type="submission" date="2020-10" db="EMBL/GenBank/DDBJ databases">
        <title>The Coptis chinensis genome and diversification of protoberbering-type alkaloids.</title>
        <authorList>
            <person name="Wang B."/>
            <person name="Shu S."/>
            <person name="Song C."/>
            <person name="Liu Y."/>
        </authorList>
    </citation>
    <scope>NUCLEOTIDE SEQUENCE [LARGE SCALE GENOMIC DNA]</scope>
    <source>
        <strain evidence="2">HL-2020</strain>
        <tissue evidence="2">Leaf</tissue>
    </source>
</reference>
<protein>
    <recommendedName>
        <fullName evidence="1">Translation initiation factor 5A C-terminal domain-containing protein</fullName>
    </recommendedName>
</protein>
<dbReference type="InterPro" id="IPR012340">
    <property type="entry name" value="NA-bd_OB-fold"/>
</dbReference>
<dbReference type="GO" id="GO:0003746">
    <property type="term" value="F:translation elongation factor activity"/>
    <property type="evidence" value="ECO:0007669"/>
    <property type="project" value="InterPro"/>
</dbReference>
<accession>A0A835M3F7</accession>
<evidence type="ECO:0000313" key="3">
    <source>
        <dbReference type="Proteomes" id="UP000631114"/>
    </source>
</evidence>
<proteinExistence type="predicted"/>
<dbReference type="GO" id="GO:0043022">
    <property type="term" value="F:ribosome binding"/>
    <property type="evidence" value="ECO:0007669"/>
    <property type="project" value="InterPro"/>
</dbReference>
<dbReference type="EMBL" id="JADFTS010000002">
    <property type="protein sequence ID" value="KAF9618233.1"/>
    <property type="molecule type" value="Genomic_DNA"/>
</dbReference>
<feature type="domain" description="Translation initiation factor 5A C-terminal" evidence="1">
    <location>
        <begin position="10"/>
        <end position="51"/>
    </location>
</feature>
<name>A0A835M3F7_9MAGN</name>
<comment type="caution">
    <text evidence="2">The sequence shown here is derived from an EMBL/GenBank/DDBJ whole genome shotgun (WGS) entry which is preliminary data.</text>
</comment>